<gene>
    <name evidence="8" type="ORF">LCER1_G004575</name>
</gene>
<name>A0A7D8UPW3_9HELO</name>
<feature type="region of interest" description="Disordered" evidence="5">
    <location>
        <begin position="136"/>
        <end position="157"/>
    </location>
</feature>
<evidence type="ECO:0000256" key="6">
    <source>
        <dbReference type="SAM" id="Phobius"/>
    </source>
</evidence>
<dbReference type="AlphaFoldDB" id="A0A7D8UPW3"/>
<protein>
    <submittedName>
        <fullName evidence="8">Putative transcriptional regulatory protein C3C7.04</fullName>
    </submittedName>
</protein>
<dbReference type="GO" id="GO:0008270">
    <property type="term" value="F:zinc ion binding"/>
    <property type="evidence" value="ECO:0007669"/>
    <property type="project" value="InterPro"/>
</dbReference>
<keyword evidence="4" id="KW-0539">Nucleus</keyword>
<dbReference type="OrthoDB" id="3364175at2759"/>
<evidence type="ECO:0000313" key="8">
    <source>
        <dbReference type="EMBL" id="TVY52406.1"/>
    </source>
</evidence>
<feature type="domain" description="Xylanolytic transcriptional activator regulatory" evidence="7">
    <location>
        <begin position="390"/>
        <end position="463"/>
    </location>
</feature>
<dbReference type="PANTHER" id="PTHR47424:SF3">
    <property type="entry name" value="REGULATORY PROTEIN GAL4"/>
    <property type="match status" value="1"/>
</dbReference>
<dbReference type="GO" id="GO:0006351">
    <property type="term" value="P:DNA-templated transcription"/>
    <property type="evidence" value="ECO:0007669"/>
    <property type="project" value="InterPro"/>
</dbReference>
<keyword evidence="2" id="KW-0238">DNA-binding</keyword>
<dbReference type="GO" id="GO:0000435">
    <property type="term" value="P:positive regulation of transcription from RNA polymerase II promoter by galactose"/>
    <property type="evidence" value="ECO:0007669"/>
    <property type="project" value="TreeGrafter"/>
</dbReference>
<reference evidence="8 9" key="1">
    <citation type="submission" date="2018-05" db="EMBL/GenBank/DDBJ databases">
        <title>Whole genome sequencing for identification of molecular markers to develop diagnostic detection tools for the regulated plant pathogen Lachnellula willkommii.</title>
        <authorList>
            <person name="Giroux E."/>
            <person name="Bilodeau G."/>
        </authorList>
    </citation>
    <scope>NUCLEOTIDE SEQUENCE [LARGE SCALE GENOMIC DNA]</scope>
    <source>
        <strain evidence="8 9">CBS 625.97</strain>
    </source>
</reference>
<evidence type="ECO:0000259" key="7">
    <source>
        <dbReference type="SMART" id="SM00906"/>
    </source>
</evidence>
<keyword evidence="3" id="KW-0804">Transcription</keyword>
<dbReference type="Proteomes" id="UP000481288">
    <property type="component" value="Unassembled WGS sequence"/>
</dbReference>
<keyword evidence="6" id="KW-0812">Transmembrane</keyword>
<dbReference type="EMBL" id="QGMG01000616">
    <property type="protein sequence ID" value="TVY52406.1"/>
    <property type="molecule type" value="Genomic_DNA"/>
</dbReference>
<dbReference type="InterPro" id="IPR007219">
    <property type="entry name" value="XnlR_reg_dom"/>
</dbReference>
<dbReference type="GO" id="GO:0000978">
    <property type="term" value="F:RNA polymerase II cis-regulatory region sequence-specific DNA binding"/>
    <property type="evidence" value="ECO:0007669"/>
    <property type="project" value="TreeGrafter"/>
</dbReference>
<feature type="region of interest" description="Disordered" evidence="5">
    <location>
        <begin position="62"/>
        <end position="85"/>
    </location>
</feature>
<dbReference type="PANTHER" id="PTHR47424">
    <property type="entry name" value="REGULATORY PROTEIN GAL4"/>
    <property type="match status" value="1"/>
</dbReference>
<organism evidence="8 9">
    <name type="scientific">Lachnellula cervina</name>
    <dbReference type="NCBI Taxonomy" id="1316786"/>
    <lineage>
        <taxon>Eukaryota</taxon>
        <taxon>Fungi</taxon>
        <taxon>Dikarya</taxon>
        <taxon>Ascomycota</taxon>
        <taxon>Pezizomycotina</taxon>
        <taxon>Leotiomycetes</taxon>
        <taxon>Helotiales</taxon>
        <taxon>Lachnaceae</taxon>
        <taxon>Lachnellula</taxon>
    </lineage>
</organism>
<feature type="transmembrane region" description="Helical" evidence="6">
    <location>
        <begin position="633"/>
        <end position="655"/>
    </location>
</feature>
<evidence type="ECO:0000313" key="9">
    <source>
        <dbReference type="Proteomes" id="UP000481288"/>
    </source>
</evidence>
<comment type="caution">
    <text evidence="8">The sequence shown here is derived from an EMBL/GenBank/DDBJ whole genome shotgun (WGS) entry which is preliminary data.</text>
</comment>
<dbReference type="CDD" id="cd12148">
    <property type="entry name" value="fungal_TF_MHR"/>
    <property type="match status" value="1"/>
</dbReference>
<keyword evidence="6" id="KW-0472">Membrane</keyword>
<evidence type="ECO:0000256" key="3">
    <source>
        <dbReference type="ARBA" id="ARBA00023163"/>
    </source>
</evidence>
<dbReference type="Pfam" id="PF04082">
    <property type="entry name" value="Fungal_trans"/>
    <property type="match status" value="1"/>
</dbReference>
<evidence type="ECO:0000256" key="4">
    <source>
        <dbReference type="ARBA" id="ARBA00023242"/>
    </source>
</evidence>
<evidence type="ECO:0000256" key="5">
    <source>
        <dbReference type="SAM" id="MobiDB-lite"/>
    </source>
</evidence>
<keyword evidence="1" id="KW-0805">Transcription regulation</keyword>
<evidence type="ECO:0000256" key="1">
    <source>
        <dbReference type="ARBA" id="ARBA00023015"/>
    </source>
</evidence>
<feature type="region of interest" description="Disordered" evidence="5">
    <location>
        <begin position="242"/>
        <end position="264"/>
    </location>
</feature>
<sequence>MPDARAGRAAKKSGGQWQCFKCCAHRRFGPETATSWIGLQRVQGKEIPSKFVPTPIYLSRRAEQAGGKSRAPLKASCRGSSATAPGPSALHVKKVLSISEASPSIHSVGKQSVLDLEDRVKAIEVELTAFRRSRPTGQLGFSDNADRGRVRHPQASSITNHRSDGIEVNRDDLHDATEAEDITDGMVAVIFSDEQDFGFFGPSSNIAFTRHITHAITQSSGSTQAWTASNLVLSQMSGGVMSVSRSASPNGRHANQSGSSQNEEINIYALPPEKETRKLIEHYFSTTGLLFPYLHEPTFWKTYEEVKVNRFTKVRRTWLGLLNIVLALAASARVRSETTSGDRVKESDTYYQRAVGLCDRQILRASSLEAVHLLLVMGQYLQGTQKSVQAWTIHGLTVKAAFQLGLHSSEASKRFSPFEQEIRKRTWYGCVVLDRTLSMTFGRPGTIPDDYVKLPMPAILEEDLSSTMRSESTLTDSLLFFNSTITLYKIMWGVIALLYGGNIGCDSPSSLLDTVAHLFKMEQQLVDWQHALPPTLGLRNSQDIPMQSPGPNEKFRVILTLRYHNLRILLHRTMLVRFLNTIGGDDLYNQEAPLLQQVGINSVQICIQSSVEIISLVSGIVQYGDNKRKMLGAWWFSLYYTFNAALVLCASFIIYRSGKIPESARIIPSERLRVCIDEASQTLELLDKENQTINTCAKYLRQLAAVLDILVSGPHAFSGGDMTAQSTDFLHTQQLPNVNQTNDGNRNHGLSPFGMGMGLGELILDGDLEFLNQMTLPLNAGLAPPH</sequence>
<keyword evidence="6" id="KW-1133">Transmembrane helix</keyword>
<accession>A0A7D8UPW3</accession>
<dbReference type="GO" id="GO:0005634">
    <property type="term" value="C:nucleus"/>
    <property type="evidence" value="ECO:0007669"/>
    <property type="project" value="TreeGrafter"/>
</dbReference>
<proteinExistence type="predicted"/>
<keyword evidence="9" id="KW-1185">Reference proteome</keyword>
<dbReference type="InterPro" id="IPR051127">
    <property type="entry name" value="Fungal_SecMet_Regulators"/>
</dbReference>
<dbReference type="GO" id="GO:0000981">
    <property type="term" value="F:DNA-binding transcription factor activity, RNA polymerase II-specific"/>
    <property type="evidence" value="ECO:0007669"/>
    <property type="project" value="TreeGrafter"/>
</dbReference>
<evidence type="ECO:0000256" key="2">
    <source>
        <dbReference type="ARBA" id="ARBA00023125"/>
    </source>
</evidence>
<dbReference type="SMART" id="SM00906">
    <property type="entry name" value="Fungal_trans"/>
    <property type="match status" value="1"/>
</dbReference>